<dbReference type="SMART" id="SM00448">
    <property type="entry name" value="REC"/>
    <property type="match status" value="1"/>
</dbReference>
<gene>
    <name evidence="6" type="ORF">JKG68_20900</name>
</gene>
<reference evidence="6" key="1">
    <citation type="submission" date="2021-01" db="EMBL/GenBank/DDBJ databases">
        <title>Microvirga sp.</title>
        <authorList>
            <person name="Kim M.K."/>
        </authorList>
    </citation>
    <scope>NUCLEOTIDE SEQUENCE</scope>
    <source>
        <strain evidence="6">5420S-16</strain>
    </source>
</reference>
<dbReference type="PANTHER" id="PTHR44591">
    <property type="entry name" value="STRESS RESPONSE REGULATOR PROTEIN 1"/>
    <property type="match status" value="1"/>
</dbReference>
<evidence type="ECO:0000256" key="4">
    <source>
        <dbReference type="PROSITE-ProRule" id="PRU00169"/>
    </source>
</evidence>
<proteinExistence type="predicted"/>
<evidence type="ECO:0000256" key="1">
    <source>
        <dbReference type="ARBA" id="ARBA00022553"/>
    </source>
</evidence>
<dbReference type="Gene3D" id="3.40.50.2300">
    <property type="match status" value="1"/>
</dbReference>
<accession>A0A936ZB18</accession>
<evidence type="ECO:0000256" key="2">
    <source>
        <dbReference type="ARBA" id="ARBA00023015"/>
    </source>
</evidence>
<evidence type="ECO:0000256" key="3">
    <source>
        <dbReference type="ARBA" id="ARBA00023163"/>
    </source>
</evidence>
<keyword evidence="7" id="KW-1185">Reference proteome</keyword>
<evidence type="ECO:0000313" key="6">
    <source>
        <dbReference type="EMBL" id="MBL0406421.1"/>
    </source>
</evidence>
<dbReference type="SUPFAM" id="SSF52172">
    <property type="entry name" value="CheY-like"/>
    <property type="match status" value="1"/>
</dbReference>
<dbReference type="PROSITE" id="PS50110">
    <property type="entry name" value="RESPONSE_REGULATORY"/>
    <property type="match status" value="1"/>
</dbReference>
<dbReference type="Proteomes" id="UP000605848">
    <property type="component" value="Unassembled WGS sequence"/>
</dbReference>
<evidence type="ECO:0000259" key="5">
    <source>
        <dbReference type="PROSITE" id="PS50110"/>
    </source>
</evidence>
<dbReference type="PANTHER" id="PTHR44591:SF3">
    <property type="entry name" value="RESPONSE REGULATORY DOMAIN-CONTAINING PROTEIN"/>
    <property type="match status" value="1"/>
</dbReference>
<organism evidence="6 7">
    <name type="scientific">Microvirga aerilata</name>
    <dbReference type="NCBI Taxonomy" id="670292"/>
    <lineage>
        <taxon>Bacteria</taxon>
        <taxon>Pseudomonadati</taxon>
        <taxon>Pseudomonadota</taxon>
        <taxon>Alphaproteobacteria</taxon>
        <taxon>Hyphomicrobiales</taxon>
        <taxon>Methylobacteriaceae</taxon>
        <taxon>Microvirga</taxon>
    </lineage>
</organism>
<dbReference type="AlphaFoldDB" id="A0A936ZB18"/>
<sequence length="131" mass="14057">MSDLSVPSERKLILVVEDEPAVRAVAVEFLEHEGFEVIEAPTADYAITILQAKDDIGVVFTDVTTPGHLNGFDLAQIAQTLHPNISVIVTSGALPSGFSGVATDARFVKKPYQMTAVIRLIHELTDGSSHS</sequence>
<dbReference type="EMBL" id="JAEQMY010000041">
    <property type="protein sequence ID" value="MBL0406421.1"/>
    <property type="molecule type" value="Genomic_DNA"/>
</dbReference>
<dbReference type="InterPro" id="IPR050595">
    <property type="entry name" value="Bact_response_regulator"/>
</dbReference>
<name>A0A936ZB18_9HYPH</name>
<dbReference type="InterPro" id="IPR001789">
    <property type="entry name" value="Sig_transdc_resp-reg_receiver"/>
</dbReference>
<feature type="modified residue" description="4-aspartylphosphate" evidence="4">
    <location>
        <position position="62"/>
    </location>
</feature>
<keyword evidence="1 4" id="KW-0597">Phosphoprotein</keyword>
<dbReference type="InterPro" id="IPR011006">
    <property type="entry name" value="CheY-like_superfamily"/>
</dbReference>
<comment type="caution">
    <text evidence="6">The sequence shown here is derived from an EMBL/GenBank/DDBJ whole genome shotgun (WGS) entry which is preliminary data.</text>
</comment>
<keyword evidence="3" id="KW-0804">Transcription</keyword>
<keyword evidence="2" id="KW-0805">Transcription regulation</keyword>
<evidence type="ECO:0000313" key="7">
    <source>
        <dbReference type="Proteomes" id="UP000605848"/>
    </source>
</evidence>
<dbReference type="Pfam" id="PF00072">
    <property type="entry name" value="Response_reg"/>
    <property type="match status" value="1"/>
</dbReference>
<feature type="domain" description="Response regulatory" evidence="5">
    <location>
        <begin position="12"/>
        <end position="125"/>
    </location>
</feature>
<protein>
    <submittedName>
        <fullName evidence="6">Response regulator</fullName>
    </submittedName>
</protein>
<dbReference type="GO" id="GO:0000160">
    <property type="term" value="P:phosphorelay signal transduction system"/>
    <property type="evidence" value="ECO:0007669"/>
    <property type="project" value="InterPro"/>
</dbReference>
<dbReference type="RefSeq" id="WP_202063294.1">
    <property type="nucleotide sequence ID" value="NZ_JAEQMY010000041.1"/>
</dbReference>